<evidence type="ECO:0000313" key="3">
    <source>
        <dbReference type="Proteomes" id="UP000053477"/>
    </source>
</evidence>
<dbReference type="Proteomes" id="UP000053477">
    <property type="component" value="Unassembled WGS sequence"/>
</dbReference>
<dbReference type="AlphaFoldDB" id="A0A0H2QYM7"/>
<dbReference type="Pfam" id="PF00271">
    <property type="entry name" value="Helicase_C"/>
    <property type="match status" value="1"/>
</dbReference>
<dbReference type="SMART" id="SM00490">
    <property type="entry name" value="HELICc"/>
    <property type="match status" value="1"/>
</dbReference>
<dbReference type="SUPFAM" id="SSF52540">
    <property type="entry name" value="P-loop containing nucleoside triphosphate hydrolases"/>
    <property type="match status" value="1"/>
</dbReference>
<dbReference type="InParanoid" id="A0A0H2QYM7"/>
<dbReference type="InterPro" id="IPR001650">
    <property type="entry name" value="Helicase_C-like"/>
</dbReference>
<evidence type="ECO:0000259" key="1">
    <source>
        <dbReference type="SMART" id="SM00490"/>
    </source>
</evidence>
<protein>
    <recommendedName>
        <fullName evidence="1">Helicase C-terminal domain-containing protein</fullName>
    </recommendedName>
</protein>
<dbReference type="OrthoDB" id="5409596at2759"/>
<dbReference type="EMBL" id="KQ086725">
    <property type="protein sequence ID" value="KLO04077.1"/>
    <property type="molecule type" value="Genomic_DNA"/>
</dbReference>
<feature type="non-terminal residue" evidence="2">
    <location>
        <position position="1"/>
    </location>
</feature>
<name>A0A0H2QYM7_9AGAM</name>
<dbReference type="InterPro" id="IPR027417">
    <property type="entry name" value="P-loop_NTPase"/>
</dbReference>
<keyword evidence="3" id="KW-1185">Reference proteome</keyword>
<organism evidence="2 3">
    <name type="scientific">Schizopora paradoxa</name>
    <dbReference type="NCBI Taxonomy" id="27342"/>
    <lineage>
        <taxon>Eukaryota</taxon>
        <taxon>Fungi</taxon>
        <taxon>Dikarya</taxon>
        <taxon>Basidiomycota</taxon>
        <taxon>Agaricomycotina</taxon>
        <taxon>Agaricomycetes</taxon>
        <taxon>Hymenochaetales</taxon>
        <taxon>Schizoporaceae</taxon>
        <taxon>Schizopora</taxon>
    </lineage>
</organism>
<dbReference type="Gene3D" id="3.40.50.300">
    <property type="entry name" value="P-loop containing nucleotide triphosphate hydrolases"/>
    <property type="match status" value="1"/>
</dbReference>
<sequence length="116" mass="13472">ERPENLPKAIFYFKSRRLARRAVDILRLLLPEHLRSSLYAYTAVYSDKYKEKVMKWFRTGQVRWLFCTDAAGMGCDIPDIEFSVVYGVDDLCSAMQKGGRAGRMPGMQARMIWLIE</sequence>
<gene>
    <name evidence="2" type="ORF">SCHPADRAFT_809818</name>
</gene>
<proteinExistence type="predicted"/>
<accession>A0A0H2QYM7</accession>
<feature type="non-terminal residue" evidence="2">
    <location>
        <position position="116"/>
    </location>
</feature>
<evidence type="ECO:0000313" key="2">
    <source>
        <dbReference type="EMBL" id="KLO04077.1"/>
    </source>
</evidence>
<feature type="domain" description="Helicase C-terminal" evidence="1">
    <location>
        <begin position="24"/>
        <end position="105"/>
    </location>
</feature>
<reference evidence="2 3" key="1">
    <citation type="submission" date="2015-04" db="EMBL/GenBank/DDBJ databases">
        <title>Complete genome sequence of Schizopora paradoxa KUC8140, a cosmopolitan wood degrader in East Asia.</title>
        <authorList>
            <consortium name="DOE Joint Genome Institute"/>
            <person name="Min B."/>
            <person name="Park H."/>
            <person name="Jang Y."/>
            <person name="Kim J.-J."/>
            <person name="Kim K.H."/>
            <person name="Pangilinan J."/>
            <person name="Lipzen A."/>
            <person name="Riley R."/>
            <person name="Grigoriev I.V."/>
            <person name="Spatafora J.W."/>
            <person name="Choi I.-G."/>
        </authorList>
    </citation>
    <scope>NUCLEOTIDE SEQUENCE [LARGE SCALE GENOMIC DNA]</scope>
    <source>
        <strain evidence="2 3">KUC8140</strain>
    </source>
</reference>